<keyword evidence="10" id="KW-1185">Reference proteome</keyword>
<gene>
    <name evidence="9" type="ORF">D7X12_25510</name>
</gene>
<organism evidence="9 10">
    <name type="scientific">Corallococcus sicarius</name>
    <dbReference type="NCBI Taxonomy" id="2316726"/>
    <lineage>
        <taxon>Bacteria</taxon>
        <taxon>Pseudomonadati</taxon>
        <taxon>Myxococcota</taxon>
        <taxon>Myxococcia</taxon>
        <taxon>Myxococcales</taxon>
        <taxon>Cystobacterineae</taxon>
        <taxon>Myxococcaceae</taxon>
        <taxon>Corallococcus</taxon>
    </lineage>
</organism>
<evidence type="ECO:0000256" key="7">
    <source>
        <dbReference type="SAM" id="Phobius"/>
    </source>
</evidence>
<dbReference type="OrthoDB" id="5494559at2"/>
<comment type="caution">
    <text evidence="9">The sequence shown here is derived from an EMBL/GenBank/DDBJ whole genome shotgun (WGS) entry which is preliminary data.</text>
</comment>
<feature type="transmembrane region" description="Helical" evidence="7">
    <location>
        <begin position="21"/>
        <end position="46"/>
    </location>
</feature>
<evidence type="ECO:0000256" key="1">
    <source>
        <dbReference type="ARBA" id="ARBA00004651"/>
    </source>
</evidence>
<keyword evidence="2" id="KW-0813">Transport</keyword>
<dbReference type="GO" id="GO:0005886">
    <property type="term" value="C:plasma membrane"/>
    <property type="evidence" value="ECO:0007669"/>
    <property type="project" value="UniProtKB-SubCell"/>
</dbReference>
<dbReference type="CDD" id="cd06173">
    <property type="entry name" value="MFS_MefA_like"/>
    <property type="match status" value="1"/>
</dbReference>
<feature type="transmembrane region" description="Helical" evidence="7">
    <location>
        <begin position="348"/>
        <end position="370"/>
    </location>
</feature>
<feature type="transmembrane region" description="Helical" evidence="7">
    <location>
        <begin position="317"/>
        <end position="336"/>
    </location>
</feature>
<feature type="transmembrane region" description="Helical" evidence="7">
    <location>
        <begin position="293"/>
        <end position="311"/>
    </location>
</feature>
<sequence length="415" mass="42978">MATFQLSRLSSFRALSHRDFAYLWVGMLVSNIGTWMESVALGVYVTEVTGKAGWTGGVAALTHLPSLVLAPLGGALADRFDRRSFMAVCICVQVLIAALLTVLAATGNLTVPWVAALSLLNGAFSTLAIPCATALTVAVVPQEDLHNALSLDSAQFNLGRIIGPVIAALVLTKLGIAGALFINTLSFLAVLLALARMHGAVRTTPPKVEALWAGIVRGVKLAWTDPGIALALGTAGFVGLLISPFVGLVPVFALKVLGGDATTTSMLLTAQGTGAVLAAFGTGAIVARVGRRALLEGSMVLVGLCSAIFWLSPTLPVALGALFVLGAVYLVAFTGLKTVCQARTPPELQARVSSLFLLLVNMGYVLGVWGQGMLSDRLGVRPITAGAALLFFGIVVVTRALRPRGLATLEDVKAG</sequence>
<dbReference type="Pfam" id="PF05977">
    <property type="entry name" value="MFS_3"/>
    <property type="match status" value="1"/>
</dbReference>
<dbReference type="EMBL" id="RAWG01000186">
    <property type="protein sequence ID" value="RKH38708.1"/>
    <property type="molecule type" value="Genomic_DNA"/>
</dbReference>
<evidence type="ECO:0000259" key="8">
    <source>
        <dbReference type="PROSITE" id="PS50850"/>
    </source>
</evidence>
<feature type="transmembrane region" description="Helical" evidence="7">
    <location>
        <begin position="266"/>
        <end position="286"/>
    </location>
</feature>
<keyword evidence="5 7" id="KW-1133">Transmembrane helix</keyword>
<feature type="transmembrane region" description="Helical" evidence="7">
    <location>
        <begin position="227"/>
        <end position="254"/>
    </location>
</feature>
<dbReference type="PROSITE" id="PS50850">
    <property type="entry name" value="MFS"/>
    <property type="match status" value="1"/>
</dbReference>
<evidence type="ECO:0000256" key="3">
    <source>
        <dbReference type="ARBA" id="ARBA00022475"/>
    </source>
</evidence>
<dbReference type="SUPFAM" id="SSF103473">
    <property type="entry name" value="MFS general substrate transporter"/>
    <property type="match status" value="1"/>
</dbReference>
<dbReference type="GO" id="GO:0022857">
    <property type="term" value="F:transmembrane transporter activity"/>
    <property type="evidence" value="ECO:0007669"/>
    <property type="project" value="InterPro"/>
</dbReference>
<feature type="transmembrane region" description="Helical" evidence="7">
    <location>
        <begin position="52"/>
        <end position="73"/>
    </location>
</feature>
<evidence type="ECO:0000256" key="4">
    <source>
        <dbReference type="ARBA" id="ARBA00022692"/>
    </source>
</evidence>
<dbReference type="Proteomes" id="UP000273405">
    <property type="component" value="Unassembled WGS sequence"/>
</dbReference>
<dbReference type="InterPro" id="IPR020846">
    <property type="entry name" value="MFS_dom"/>
</dbReference>
<evidence type="ECO:0000256" key="2">
    <source>
        <dbReference type="ARBA" id="ARBA00022448"/>
    </source>
</evidence>
<keyword evidence="3" id="KW-1003">Cell membrane</keyword>
<dbReference type="PANTHER" id="PTHR23513">
    <property type="entry name" value="INTEGRAL MEMBRANE EFFLUX PROTEIN-RELATED"/>
    <property type="match status" value="1"/>
</dbReference>
<dbReference type="AlphaFoldDB" id="A0A3A8N2L2"/>
<keyword evidence="4 7" id="KW-0812">Transmembrane</keyword>
<proteinExistence type="predicted"/>
<reference evidence="10" key="1">
    <citation type="submission" date="2018-09" db="EMBL/GenBank/DDBJ databases">
        <authorList>
            <person name="Livingstone P.G."/>
            <person name="Whitworth D.E."/>
        </authorList>
    </citation>
    <scope>NUCLEOTIDE SEQUENCE [LARGE SCALE GENOMIC DNA]</scope>
    <source>
        <strain evidence="10">CA040B</strain>
    </source>
</reference>
<comment type="subcellular location">
    <subcellularLocation>
        <location evidence="1">Cell membrane</location>
        <topology evidence="1">Multi-pass membrane protein</topology>
    </subcellularLocation>
</comment>
<protein>
    <submittedName>
        <fullName evidence="9">MFS transporter</fullName>
    </submittedName>
</protein>
<dbReference type="InterPro" id="IPR010290">
    <property type="entry name" value="TM_effector"/>
</dbReference>
<evidence type="ECO:0000256" key="5">
    <source>
        <dbReference type="ARBA" id="ARBA00022989"/>
    </source>
</evidence>
<feature type="transmembrane region" description="Helical" evidence="7">
    <location>
        <begin position="113"/>
        <end position="139"/>
    </location>
</feature>
<evidence type="ECO:0000256" key="6">
    <source>
        <dbReference type="ARBA" id="ARBA00023136"/>
    </source>
</evidence>
<accession>A0A3A8N2L2</accession>
<dbReference type="Gene3D" id="1.20.1250.20">
    <property type="entry name" value="MFS general substrate transporter like domains"/>
    <property type="match status" value="1"/>
</dbReference>
<feature type="transmembrane region" description="Helical" evidence="7">
    <location>
        <begin position="382"/>
        <end position="401"/>
    </location>
</feature>
<dbReference type="PANTHER" id="PTHR23513:SF11">
    <property type="entry name" value="STAPHYLOFERRIN A TRANSPORTER"/>
    <property type="match status" value="1"/>
</dbReference>
<evidence type="ECO:0000313" key="10">
    <source>
        <dbReference type="Proteomes" id="UP000273405"/>
    </source>
</evidence>
<feature type="domain" description="Major facilitator superfamily (MFS) profile" evidence="8">
    <location>
        <begin position="19"/>
        <end position="405"/>
    </location>
</feature>
<name>A0A3A8N2L2_9BACT</name>
<feature type="transmembrane region" description="Helical" evidence="7">
    <location>
        <begin position="176"/>
        <end position="195"/>
    </location>
</feature>
<dbReference type="InterPro" id="IPR036259">
    <property type="entry name" value="MFS_trans_sf"/>
</dbReference>
<feature type="transmembrane region" description="Helical" evidence="7">
    <location>
        <begin position="85"/>
        <end position="107"/>
    </location>
</feature>
<keyword evidence="6 7" id="KW-0472">Membrane</keyword>
<evidence type="ECO:0000313" key="9">
    <source>
        <dbReference type="EMBL" id="RKH38708.1"/>
    </source>
</evidence>
<dbReference type="RefSeq" id="WP_120627884.1">
    <property type="nucleotide sequence ID" value="NZ_RAWG01000186.1"/>
</dbReference>